<dbReference type="EMBL" id="UGTV01000015">
    <property type="protein sequence ID" value="SUC09669.1"/>
    <property type="molecule type" value="Genomic_DNA"/>
</dbReference>
<dbReference type="PROSITE" id="PS51257">
    <property type="entry name" value="PROKAR_LIPOPROTEIN"/>
    <property type="match status" value="1"/>
</dbReference>
<dbReference type="AlphaFoldDB" id="A0A379ETC0"/>
<keyword evidence="1" id="KW-0812">Transmembrane</keyword>
<evidence type="ECO:0000313" key="2">
    <source>
        <dbReference type="Proteomes" id="UP000254704"/>
    </source>
</evidence>
<dbReference type="Proteomes" id="UP000254704">
    <property type="component" value="Unassembled WGS sequence"/>
</dbReference>
<organism evidence="1 2">
    <name type="scientific">Pasteurella canis</name>
    <dbReference type="NCBI Taxonomy" id="753"/>
    <lineage>
        <taxon>Bacteria</taxon>
        <taxon>Pseudomonadati</taxon>
        <taxon>Pseudomonadota</taxon>
        <taxon>Gammaproteobacteria</taxon>
        <taxon>Pasteurellales</taxon>
        <taxon>Pasteurellaceae</taxon>
        <taxon>Pasteurella</taxon>
    </lineage>
</organism>
<keyword evidence="1" id="KW-0472">Membrane</keyword>
<name>A0A379ETC0_9PAST</name>
<evidence type="ECO:0000313" key="1">
    <source>
        <dbReference type="EMBL" id="SUC09669.1"/>
    </source>
</evidence>
<gene>
    <name evidence="1" type="ORF">NCTC11621_00689</name>
</gene>
<proteinExistence type="predicted"/>
<sequence>MNFFKQSFFVFLSSLLLISCTGGLTETLHDKDEQSDIVRFNVEKDNIYFFGLTPDKKIAVFGEKYHYLLEEQNSKDKQLIAQLMKLPFKQHIYSQIGIIESIKETPSEIVTSLYLVLDISQLNKKNQQIASKLGFKDKSYKRGLSTMVNQYKDKIDLAQLDKEKKIWSREVPLVGQRYLPKTGVNYMAKHNYSFNETVEIHTYIEYIPASKKPSTSTILLTPFAALADVATGILAVPAYIGLRAACIGQSDGFICK</sequence>
<accession>A0A379ETC0</accession>
<dbReference type="RefSeq" id="WP_115322591.1">
    <property type="nucleotide sequence ID" value="NZ_CP083396.1"/>
</dbReference>
<reference evidence="1 2" key="1">
    <citation type="submission" date="2018-06" db="EMBL/GenBank/DDBJ databases">
        <authorList>
            <consortium name="Pathogen Informatics"/>
            <person name="Doyle S."/>
        </authorList>
    </citation>
    <scope>NUCLEOTIDE SEQUENCE [LARGE SCALE GENOMIC DNA]</scope>
    <source>
        <strain evidence="1 2">NCTC11621</strain>
    </source>
</reference>
<protein>
    <submittedName>
        <fullName evidence="1">Transmembrane protein</fullName>
    </submittedName>
</protein>